<dbReference type="PANTHER" id="PTHR11471:SF13">
    <property type="entry name" value="TNF FAMILY PROFILE DOMAIN-CONTAINING PROTEIN"/>
    <property type="match status" value="1"/>
</dbReference>
<protein>
    <recommendedName>
        <fullName evidence="7">THD domain-containing protein</fullName>
    </recommendedName>
</protein>
<comment type="caution">
    <text evidence="8">The sequence shown here is derived from an EMBL/GenBank/DDBJ whole genome shotgun (WGS) entry which is preliminary data.</text>
</comment>
<feature type="transmembrane region" description="Helical" evidence="6">
    <location>
        <begin position="33"/>
        <end position="55"/>
    </location>
</feature>
<sequence length="280" mass="31974">MDNKEGRTFLPKDSAKSNQDEEKRASRWRKLTLVLIAINLVCLIVLLIVAVIWTIQYGQPNLVNTKQMYCIDCSKVNKSREYKVIGNDVTGDECCGSADMMLKDMVQTKLSKNLNEEESRDPFHYSRMQCGTDNLRKRPATRLVGLLPRSESNSNEFRWDKKSKLTFIHKDINYRDGKLVPTLRGTYYLYSQITVNLNRTSTSPISHMVYRRRSRDNKMEQLLEGAISNCQLSVNSSDSTSYLGATFMLEANDEIAVKITHPGAVKYDSSAGNYFGMHKI</sequence>
<dbReference type="Gene3D" id="2.60.120.40">
    <property type="match status" value="1"/>
</dbReference>
<feature type="region of interest" description="Disordered" evidence="5">
    <location>
        <begin position="1"/>
        <end position="21"/>
    </location>
</feature>
<dbReference type="PANTHER" id="PTHR11471">
    <property type="entry name" value="TUMOR NECROSIS FACTOR FAMILY MEMBER"/>
    <property type="match status" value="1"/>
</dbReference>
<name>A0ABQ9EZ24_TEGGR</name>
<comment type="subcellular location">
    <subcellularLocation>
        <location evidence="1">Membrane</location>
    </subcellularLocation>
</comment>
<dbReference type="SUPFAM" id="SSF49842">
    <property type="entry name" value="TNF-like"/>
    <property type="match status" value="1"/>
</dbReference>
<dbReference type="PROSITE" id="PS50049">
    <property type="entry name" value="THD_2"/>
    <property type="match status" value="1"/>
</dbReference>
<evidence type="ECO:0000256" key="3">
    <source>
        <dbReference type="ARBA" id="ARBA00022514"/>
    </source>
</evidence>
<dbReference type="Pfam" id="PF00229">
    <property type="entry name" value="TNF"/>
    <property type="match status" value="1"/>
</dbReference>
<dbReference type="CDD" id="cd00184">
    <property type="entry name" value="TNF"/>
    <property type="match status" value="1"/>
</dbReference>
<dbReference type="InterPro" id="IPR008983">
    <property type="entry name" value="Tumour_necrosis_fac-like_dom"/>
</dbReference>
<evidence type="ECO:0000256" key="4">
    <source>
        <dbReference type="ARBA" id="ARBA00023136"/>
    </source>
</evidence>
<evidence type="ECO:0000313" key="8">
    <source>
        <dbReference type="EMBL" id="KAJ8310414.1"/>
    </source>
</evidence>
<proteinExistence type="inferred from homology"/>
<evidence type="ECO:0000256" key="1">
    <source>
        <dbReference type="ARBA" id="ARBA00004370"/>
    </source>
</evidence>
<keyword evidence="9" id="KW-1185">Reference proteome</keyword>
<keyword evidence="4 6" id="KW-0472">Membrane</keyword>
<evidence type="ECO:0000256" key="2">
    <source>
        <dbReference type="ARBA" id="ARBA00008670"/>
    </source>
</evidence>
<dbReference type="SMART" id="SM00207">
    <property type="entry name" value="TNF"/>
    <property type="match status" value="1"/>
</dbReference>
<feature type="domain" description="THD" evidence="7">
    <location>
        <begin position="139"/>
        <end position="280"/>
    </location>
</feature>
<comment type="similarity">
    <text evidence="2">Belongs to the tumor necrosis factor family.</text>
</comment>
<evidence type="ECO:0000256" key="6">
    <source>
        <dbReference type="SAM" id="Phobius"/>
    </source>
</evidence>
<reference evidence="8 9" key="1">
    <citation type="submission" date="2022-12" db="EMBL/GenBank/DDBJ databases">
        <title>Chromosome-level genome of Tegillarca granosa.</title>
        <authorList>
            <person name="Kim J."/>
        </authorList>
    </citation>
    <scope>NUCLEOTIDE SEQUENCE [LARGE SCALE GENOMIC DNA]</scope>
    <source>
        <strain evidence="8">Teg-2019</strain>
        <tissue evidence="8">Adductor muscle</tissue>
    </source>
</reference>
<dbReference type="EMBL" id="JARBDR010000640">
    <property type="protein sequence ID" value="KAJ8310414.1"/>
    <property type="molecule type" value="Genomic_DNA"/>
</dbReference>
<accession>A0ABQ9EZ24</accession>
<evidence type="ECO:0000256" key="5">
    <source>
        <dbReference type="SAM" id="MobiDB-lite"/>
    </source>
</evidence>
<keyword evidence="3" id="KW-0202">Cytokine</keyword>
<evidence type="ECO:0000259" key="7">
    <source>
        <dbReference type="PROSITE" id="PS50049"/>
    </source>
</evidence>
<organism evidence="8 9">
    <name type="scientific">Tegillarca granosa</name>
    <name type="common">Malaysian cockle</name>
    <name type="synonym">Anadara granosa</name>
    <dbReference type="NCBI Taxonomy" id="220873"/>
    <lineage>
        <taxon>Eukaryota</taxon>
        <taxon>Metazoa</taxon>
        <taxon>Spiralia</taxon>
        <taxon>Lophotrochozoa</taxon>
        <taxon>Mollusca</taxon>
        <taxon>Bivalvia</taxon>
        <taxon>Autobranchia</taxon>
        <taxon>Pteriomorphia</taxon>
        <taxon>Arcoida</taxon>
        <taxon>Arcoidea</taxon>
        <taxon>Arcidae</taxon>
        <taxon>Tegillarca</taxon>
    </lineage>
</organism>
<keyword evidence="6" id="KW-0812">Transmembrane</keyword>
<dbReference type="InterPro" id="IPR006052">
    <property type="entry name" value="TNF_dom"/>
</dbReference>
<keyword evidence="6" id="KW-1133">Transmembrane helix</keyword>
<gene>
    <name evidence="8" type="ORF">KUTeg_012279</name>
</gene>
<dbReference type="Proteomes" id="UP001217089">
    <property type="component" value="Unassembled WGS sequence"/>
</dbReference>
<evidence type="ECO:0000313" key="9">
    <source>
        <dbReference type="Proteomes" id="UP001217089"/>
    </source>
</evidence>